<sequence length="107" mass="11146">MKLMLSCVVLLSGASVHAADLDGAAISQLLEQLPANQLNSLCSPSSDATVSQLCAEQASGLRDRLLQGEELNVQHMQDQATQVFNGSLLPLMKALQGGTSGSPLPSK</sequence>
<feature type="chain" id="PRO_5045337054" description="Secreted protein" evidence="1">
    <location>
        <begin position="19"/>
        <end position="107"/>
    </location>
</feature>
<gene>
    <name evidence="2" type="ORF">ACFODT_11190</name>
</gene>
<dbReference type="RefSeq" id="WP_123015798.1">
    <property type="nucleotide sequence ID" value="NZ_AP024911.1"/>
</dbReference>
<organism evidence="2 3">
    <name type="scientific">Vibrio zhugei</name>
    <dbReference type="NCBI Taxonomy" id="2479546"/>
    <lineage>
        <taxon>Bacteria</taxon>
        <taxon>Pseudomonadati</taxon>
        <taxon>Pseudomonadota</taxon>
        <taxon>Gammaproteobacteria</taxon>
        <taxon>Vibrionales</taxon>
        <taxon>Vibrionaceae</taxon>
        <taxon>Vibrio</taxon>
    </lineage>
</organism>
<dbReference type="Proteomes" id="UP001595384">
    <property type="component" value="Unassembled WGS sequence"/>
</dbReference>
<name>A0ABV7C9S6_9VIBR</name>
<evidence type="ECO:0000313" key="3">
    <source>
        <dbReference type="Proteomes" id="UP001595384"/>
    </source>
</evidence>
<evidence type="ECO:0008006" key="4">
    <source>
        <dbReference type="Google" id="ProtNLM"/>
    </source>
</evidence>
<accession>A0ABV7C9S6</accession>
<evidence type="ECO:0000313" key="2">
    <source>
        <dbReference type="EMBL" id="MFC3024388.1"/>
    </source>
</evidence>
<protein>
    <recommendedName>
        <fullName evidence="4">Secreted protein</fullName>
    </recommendedName>
</protein>
<feature type="signal peptide" evidence="1">
    <location>
        <begin position="1"/>
        <end position="18"/>
    </location>
</feature>
<comment type="caution">
    <text evidence="2">The sequence shown here is derived from an EMBL/GenBank/DDBJ whole genome shotgun (WGS) entry which is preliminary data.</text>
</comment>
<evidence type="ECO:0000256" key="1">
    <source>
        <dbReference type="SAM" id="SignalP"/>
    </source>
</evidence>
<reference evidence="3" key="1">
    <citation type="journal article" date="2019" name="Int. J. Syst. Evol. Microbiol.">
        <title>The Global Catalogue of Microorganisms (GCM) 10K type strain sequencing project: providing services to taxonomists for standard genome sequencing and annotation.</title>
        <authorList>
            <consortium name="The Broad Institute Genomics Platform"/>
            <consortium name="The Broad Institute Genome Sequencing Center for Infectious Disease"/>
            <person name="Wu L."/>
            <person name="Ma J."/>
        </authorList>
    </citation>
    <scope>NUCLEOTIDE SEQUENCE [LARGE SCALE GENOMIC DNA]</scope>
    <source>
        <strain evidence="3">KCTC 62784</strain>
    </source>
</reference>
<keyword evidence="1" id="KW-0732">Signal</keyword>
<dbReference type="EMBL" id="JBHRSE010000069">
    <property type="protein sequence ID" value="MFC3024388.1"/>
    <property type="molecule type" value="Genomic_DNA"/>
</dbReference>
<proteinExistence type="predicted"/>
<keyword evidence="3" id="KW-1185">Reference proteome</keyword>